<organism evidence="3 4">
    <name type="scientific">Proteus penneri</name>
    <dbReference type="NCBI Taxonomy" id="102862"/>
    <lineage>
        <taxon>Bacteria</taxon>
        <taxon>Pseudomonadati</taxon>
        <taxon>Pseudomonadota</taxon>
        <taxon>Gammaproteobacteria</taxon>
        <taxon>Enterobacterales</taxon>
        <taxon>Morganellaceae</taxon>
        <taxon>Proteus</taxon>
    </lineage>
</organism>
<proteinExistence type="predicted"/>
<dbReference type="EMBL" id="CVRY01000002">
    <property type="protein sequence ID" value="CRL60329.1"/>
    <property type="molecule type" value="Genomic_DNA"/>
</dbReference>
<dbReference type="Gene3D" id="1.10.10.10">
    <property type="entry name" value="Winged helix-like DNA-binding domain superfamily/Winged helix DNA-binding domain"/>
    <property type="match status" value="1"/>
</dbReference>
<dbReference type="GO" id="GO:0006355">
    <property type="term" value="P:regulation of DNA-templated transcription"/>
    <property type="evidence" value="ECO:0007669"/>
    <property type="project" value="InterPro"/>
</dbReference>
<dbReference type="AlphaFoldDB" id="A0A0G4Q3S9"/>
<evidence type="ECO:0000256" key="1">
    <source>
        <dbReference type="ARBA" id="ARBA00023125"/>
    </source>
</evidence>
<dbReference type="RefSeq" id="WP_072063132.1">
    <property type="nucleotide sequence ID" value="NZ_CVRY01000002.1"/>
</dbReference>
<dbReference type="InterPro" id="IPR011006">
    <property type="entry name" value="CheY-like_superfamily"/>
</dbReference>
<dbReference type="InterPro" id="IPR036388">
    <property type="entry name" value="WH-like_DNA-bd_sf"/>
</dbReference>
<gene>
    <name evidence="3" type="primary">rcsA</name>
    <name evidence="3" type="ORF">BN1804_00906</name>
</gene>
<dbReference type="PROSITE" id="PS50043">
    <property type="entry name" value="HTH_LUXR_2"/>
    <property type="match status" value="1"/>
</dbReference>
<protein>
    <submittedName>
        <fullName evidence="3">Transcriptional regulatory protein RcsA</fullName>
    </submittedName>
</protein>
<sequence>MKVLIIDECFFTRNGIKHYFEKKNVRHEIIDMQSIQEANNYINHSMPDIIFIDLTRYCREIAYCPHLQLFFLSTKNCRLYLYLDANYPDKERPISLTNNCFILPKKILPWVLEKASMFTSRCQVFFPTYKHSLCSIFSLQEQKIINYWMSEIPNHQIAKKLSISSSTVYSHKRHITEKINVKNRIELFFIYNILKYIYEK</sequence>
<dbReference type="SUPFAM" id="SSF52172">
    <property type="entry name" value="CheY-like"/>
    <property type="match status" value="1"/>
</dbReference>
<dbReference type="Proteomes" id="UP000183920">
    <property type="component" value="Unassembled WGS sequence"/>
</dbReference>
<evidence type="ECO:0000259" key="2">
    <source>
        <dbReference type="PROSITE" id="PS50043"/>
    </source>
</evidence>
<dbReference type="InterPro" id="IPR000792">
    <property type="entry name" value="Tscrpt_reg_LuxR_C"/>
</dbReference>
<accession>A0A0G4Q3S9</accession>
<keyword evidence="1" id="KW-0238">DNA-binding</keyword>
<dbReference type="InterPro" id="IPR016032">
    <property type="entry name" value="Sig_transdc_resp-reg_C-effctor"/>
</dbReference>
<dbReference type="CDD" id="cd06170">
    <property type="entry name" value="LuxR_C_like"/>
    <property type="match status" value="1"/>
</dbReference>
<dbReference type="GO" id="GO:0003677">
    <property type="term" value="F:DNA binding"/>
    <property type="evidence" value="ECO:0007669"/>
    <property type="project" value="UniProtKB-KW"/>
</dbReference>
<name>A0A0G4Q3S9_9GAMM</name>
<dbReference type="Gene3D" id="3.40.50.2300">
    <property type="match status" value="1"/>
</dbReference>
<feature type="domain" description="HTH luxR-type" evidence="2">
    <location>
        <begin position="130"/>
        <end position="195"/>
    </location>
</feature>
<evidence type="ECO:0000313" key="4">
    <source>
        <dbReference type="Proteomes" id="UP000183920"/>
    </source>
</evidence>
<dbReference type="Pfam" id="PF00196">
    <property type="entry name" value="GerE"/>
    <property type="match status" value="1"/>
</dbReference>
<evidence type="ECO:0000313" key="3">
    <source>
        <dbReference type="EMBL" id="CRL60329.1"/>
    </source>
</evidence>
<reference evidence="4" key="1">
    <citation type="submission" date="2015-06" db="EMBL/GenBank/DDBJ databases">
        <authorList>
            <person name="Urmite Genomes"/>
        </authorList>
    </citation>
    <scope>NUCLEOTIDE SEQUENCE [LARGE SCALE GENOMIC DNA]</scope>
    <source>
        <strain evidence="4">CSUR P1867</strain>
    </source>
</reference>
<dbReference type="SUPFAM" id="SSF46894">
    <property type="entry name" value="C-terminal effector domain of the bipartite response regulators"/>
    <property type="match status" value="1"/>
</dbReference>
<dbReference type="SMART" id="SM00421">
    <property type="entry name" value="HTH_LUXR"/>
    <property type="match status" value="1"/>
</dbReference>